<dbReference type="EMBL" id="JAAOMP010000121">
    <property type="protein sequence ID" value="MBU2760581.1"/>
    <property type="molecule type" value="Genomic_DNA"/>
</dbReference>
<sequence length="513" mass="54995">MGKRFQRLARMAEMPAAGGGVMSWADESPPLDAYAEFEQPAPRLSVVPDAGAADGLPEPQPPRPPLLRHVRELLTNPPAVRWLIRGIVEADTLALLYGQPGAGKSFCALSMAASIACGSDWYGHRITQGPAVYILGEGVGGVSRRLRAWHLTNPDAGLPDAPLFISRRIVPLGESEAVAEITAAIQEAGAGTPSVVFIDTLARAAAGLDENSARDMGELVQACDKIREQYGCAVVLVHHAGHNQDRARGSSAIKAALDTELSLTQSEGVITLSSTKAKESEGFKPLTFRLTSTDTHWLDEDDERIFSAVLEECEPPEQTEQLGKNQTLCLGVLREMHENRRTNLESGGRSPDDAKVTLTEWRAGTGLVRQRFNEAKAALIKRGLVTISGNFVGVSGGRTNANESERNVTNRSGEPERTERNGGVCNTPVRSFVRSRTNSQPDAIGVLEKLLTTGGNPSVGDWQRACLLAGITGGVTTRAIIRARKTGLVHVVSGRVITGPGLDDDEGEDYETF</sequence>
<dbReference type="InterPro" id="IPR027417">
    <property type="entry name" value="P-loop_NTPase"/>
</dbReference>
<dbReference type="InterPro" id="IPR003593">
    <property type="entry name" value="AAA+_ATPase"/>
</dbReference>
<keyword evidence="4" id="KW-1185">Reference proteome</keyword>
<dbReference type="SUPFAM" id="SSF52540">
    <property type="entry name" value="P-loop containing nucleoside triphosphate hydrolases"/>
    <property type="match status" value="1"/>
</dbReference>
<name>A0ABS5ZZZ3_9PROT</name>
<evidence type="ECO:0000259" key="2">
    <source>
        <dbReference type="SMART" id="SM00382"/>
    </source>
</evidence>
<dbReference type="CDD" id="cd01125">
    <property type="entry name" value="RepA_RSF1010_like"/>
    <property type="match status" value="1"/>
</dbReference>
<dbReference type="SMART" id="SM00382">
    <property type="entry name" value="AAA"/>
    <property type="match status" value="1"/>
</dbReference>
<dbReference type="RefSeq" id="WP_215884180.1">
    <property type="nucleotide sequence ID" value="NZ_JAAOMP010000121.1"/>
</dbReference>
<accession>A0ABS5ZZZ3</accession>
<dbReference type="Pfam" id="PF13481">
    <property type="entry name" value="AAA_25"/>
    <property type="match status" value="1"/>
</dbReference>
<dbReference type="Proteomes" id="UP000755654">
    <property type="component" value="Unassembled WGS sequence"/>
</dbReference>
<evidence type="ECO:0000313" key="4">
    <source>
        <dbReference type="Proteomes" id="UP000755654"/>
    </source>
</evidence>
<gene>
    <name evidence="3" type="ORF">HAP95_10555</name>
</gene>
<evidence type="ECO:0000256" key="1">
    <source>
        <dbReference type="SAM" id="MobiDB-lite"/>
    </source>
</evidence>
<comment type="caution">
    <text evidence="3">The sequence shown here is derived from an EMBL/GenBank/DDBJ whole genome shotgun (WGS) entry which is preliminary data.</text>
</comment>
<proteinExistence type="predicted"/>
<organism evidence="3 4">
    <name type="scientific">Acidithiobacillus sulfurivorans</name>
    <dbReference type="NCBI Taxonomy" id="1958756"/>
    <lineage>
        <taxon>Bacteria</taxon>
        <taxon>Pseudomonadati</taxon>
        <taxon>Pseudomonadota</taxon>
        <taxon>Acidithiobacillia</taxon>
        <taxon>Acidithiobacillales</taxon>
        <taxon>Acidithiobacillaceae</taxon>
        <taxon>Acidithiobacillus</taxon>
    </lineage>
</organism>
<protein>
    <submittedName>
        <fullName evidence="3">AAA family ATPase</fullName>
    </submittedName>
</protein>
<feature type="domain" description="AAA+ ATPase" evidence="2">
    <location>
        <begin position="90"/>
        <end position="267"/>
    </location>
</feature>
<feature type="region of interest" description="Disordered" evidence="1">
    <location>
        <begin position="398"/>
        <end position="425"/>
    </location>
</feature>
<feature type="compositionally biased region" description="Basic and acidic residues" evidence="1">
    <location>
        <begin position="403"/>
        <end position="420"/>
    </location>
</feature>
<dbReference type="Gene3D" id="3.40.50.300">
    <property type="entry name" value="P-loop containing nucleotide triphosphate hydrolases"/>
    <property type="match status" value="1"/>
</dbReference>
<dbReference type="InterPro" id="IPR038724">
    <property type="entry name" value="RepA"/>
</dbReference>
<evidence type="ECO:0000313" key="3">
    <source>
        <dbReference type="EMBL" id="MBU2760581.1"/>
    </source>
</evidence>
<reference evidence="3 4" key="1">
    <citation type="journal article" date="2021" name="ISME J.">
        <title>Genomic evolution of the class Acidithiobacillia: deep-branching Proteobacteria living in extreme acidic conditions.</title>
        <authorList>
            <person name="Moya-Beltran A."/>
            <person name="Beard S."/>
            <person name="Rojas-Villalobos C."/>
            <person name="Issotta F."/>
            <person name="Gallardo Y."/>
            <person name="Ulloa R."/>
            <person name="Giaveno A."/>
            <person name="Degli Esposti M."/>
            <person name="Johnson D.B."/>
            <person name="Quatrini R."/>
        </authorList>
    </citation>
    <scope>NUCLEOTIDE SEQUENCE [LARGE SCALE GENOMIC DNA]</scope>
    <source>
        <strain evidence="3 4">RW2</strain>
    </source>
</reference>